<dbReference type="eggNOG" id="COG0119">
    <property type="taxonomic scope" value="Bacteria"/>
</dbReference>
<organism evidence="8 9">
    <name type="scientific">Cellvibrio japonicus (strain Ueda107)</name>
    <name type="common">Pseudomonas fluorescens subsp. cellulosa</name>
    <dbReference type="NCBI Taxonomy" id="498211"/>
    <lineage>
        <taxon>Bacteria</taxon>
        <taxon>Pseudomonadati</taxon>
        <taxon>Pseudomonadota</taxon>
        <taxon>Gammaproteobacteria</taxon>
        <taxon>Cellvibrionales</taxon>
        <taxon>Cellvibrionaceae</taxon>
        <taxon>Cellvibrio</taxon>
    </lineage>
</organism>
<dbReference type="SUPFAM" id="SSF51569">
    <property type="entry name" value="Aldolase"/>
    <property type="match status" value="1"/>
</dbReference>
<dbReference type="GO" id="GO:0046951">
    <property type="term" value="P:ketone body biosynthetic process"/>
    <property type="evidence" value="ECO:0007669"/>
    <property type="project" value="TreeGrafter"/>
</dbReference>
<accession>B3PCQ7</accession>
<keyword evidence="9" id="KW-1185">Reference proteome</keyword>
<evidence type="ECO:0000256" key="2">
    <source>
        <dbReference type="ARBA" id="ARBA00009405"/>
    </source>
</evidence>
<reference evidence="8 9" key="1">
    <citation type="journal article" date="2008" name="J. Bacteriol.">
        <title>Insights into plant cell wall degradation from the genome sequence of the soil bacterium Cellvibrio japonicus.</title>
        <authorList>
            <person name="Deboy R.T."/>
            <person name="Mongodin E.F."/>
            <person name="Fouts D.E."/>
            <person name="Tailford L.E."/>
            <person name="Khouri H."/>
            <person name="Emerson J.B."/>
            <person name="Mohamoud Y."/>
            <person name="Watkins K."/>
            <person name="Henrissat B."/>
            <person name="Gilbert H.J."/>
            <person name="Nelson K.E."/>
        </authorList>
    </citation>
    <scope>NUCLEOTIDE SEQUENCE [LARGE SCALE GENOMIC DNA]</scope>
    <source>
        <strain evidence="8 9">Ueda107</strain>
    </source>
</reference>
<evidence type="ECO:0000256" key="6">
    <source>
        <dbReference type="ARBA" id="ARBA00049877"/>
    </source>
</evidence>
<keyword evidence="4" id="KW-0479">Metal-binding</keyword>
<dbReference type="OrthoDB" id="9784013at2"/>
<evidence type="ECO:0000313" key="8">
    <source>
        <dbReference type="EMBL" id="ACE85182.1"/>
    </source>
</evidence>
<comment type="catalytic activity">
    <reaction evidence="6">
        <text>(3S)-3-hydroxy-3-methylglutaryl-CoA = acetoacetate + acetyl-CoA</text>
        <dbReference type="Rhea" id="RHEA:24404"/>
        <dbReference type="ChEBI" id="CHEBI:13705"/>
        <dbReference type="ChEBI" id="CHEBI:43074"/>
        <dbReference type="ChEBI" id="CHEBI:57288"/>
        <dbReference type="EC" id="4.1.3.4"/>
    </reaction>
</comment>
<dbReference type="FunFam" id="3.20.20.70:FF:000201">
    <property type="entry name" value="Hydroxymethylglutaryl-CoA lyase"/>
    <property type="match status" value="1"/>
</dbReference>
<dbReference type="PANTHER" id="PTHR42738:SF7">
    <property type="entry name" value="HYDROXYMETHYLGLUTARYL-COA LYASE"/>
    <property type="match status" value="1"/>
</dbReference>
<comment type="pathway">
    <text evidence="1">Metabolic intermediate metabolism; (S)-3-hydroxy-3-methylglutaryl-CoA degradation; acetoacetate from (S)-3-hydroxy-3-methylglutaryl-CoA: step 1/1.</text>
</comment>
<evidence type="ECO:0000313" key="9">
    <source>
        <dbReference type="Proteomes" id="UP000001036"/>
    </source>
</evidence>
<dbReference type="Pfam" id="PF00682">
    <property type="entry name" value="HMGL-like"/>
    <property type="match status" value="1"/>
</dbReference>
<dbReference type="InterPro" id="IPR013785">
    <property type="entry name" value="Aldolase_TIM"/>
</dbReference>
<dbReference type="KEGG" id="cja:CJA_2967"/>
<dbReference type="STRING" id="498211.CJA_2967"/>
<dbReference type="PANTHER" id="PTHR42738">
    <property type="entry name" value="HYDROXYMETHYLGLUTARYL-COA LYASE"/>
    <property type="match status" value="1"/>
</dbReference>
<dbReference type="PROSITE" id="PS50991">
    <property type="entry name" value="PYR_CT"/>
    <property type="match status" value="1"/>
</dbReference>
<dbReference type="UniPathway" id="UPA00896">
    <property type="reaction ID" value="UER00863"/>
</dbReference>
<dbReference type="CDD" id="cd07938">
    <property type="entry name" value="DRE_TIM_HMGL"/>
    <property type="match status" value="1"/>
</dbReference>
<sequence>MTLPTHVRIIEVGPRDGLQNEKQAIPTQAKIQLIEQLVDAGLTYIEAGSFVNPKWVPQMADSGDVFSGIARKPGITYAALTPNLQGFERAIAAGATEVAIFAAASEAFSQKNINCSIAESLQRFTALLDSAQAQQIPVRGYISCVAGCPYSGSVDPQLVSHLAQELFTMGCYEISLGDTIGVGTAGQTKHVIEAVAHHIPLENIAVHMHDTYGQALANIYAALEMGIGVVDSSVAGLGGCPYAVGATGNVATEDLVYLLNGLGIEHGVDLEKLIQAGNTISAVLNKPTNSRVARALSSQRVA</sequence>
<name>B3PCQ7_CELJU</name>
<dbReference type="Gene3D" id="3.20.20.70">
    <property type="entry name" value="Aldolase class I"/>
    <property type="match status" value="1"/>
</dbReference>
<dbReference type="GO" id="GO:0046872">
    <property type="term" value="F:metal ion binding"/>
    <property type="evidence" value="ECO:0007669"/>
    <property type="project" value="UniProtKB-KW"/>
</dbReference>
<dbReference type="InterPro" id="IPR000891">
    <property type="entry name" value="PYR_CT"/>
</dbReference>
<dbReference type="RefSeq" id="WP_012488548.1">
    <property type="nucleotide sequence ID" value="NC_010995.1"/>
</dbReference>
<dbReference type="EC" id="4.1.3.4" evidence="3"/>
<dbReference type="PROSITE" id="PS01062">
    <property type="entry name" value="HMG_COA_LYASE"/>
    <property type="match status" value="1"/>
</dbReference>
<dbReference type="GO" id="GO:0004419">
    <property type="term" value="F:hydroxymethylglutaryl-CoA lyase activity"/>
    <property type="evidence" value="ECO:0007669"/>
    <property type="project" value="UniProtKB-EC"/>
</dbReference>
<dbReference type="HOGENOM" id="CLU_022138_3_2_6"/>
<dbReference type="InterPro" id="IPR000138">
    <property type="entry name" value="HMG_CoA_lyase_AS"/>
</dbReference>
<dbReference type="Proteomes" id="UP000001036">
    <property type="component" value="Chromosome"/>
</dbReference>
<evidence type="ECO:0000259" key="7">
    <source>
        <dbReference type="PROSITE" id="PS50991"/>
    </source>
</evidence>
<evidence type="ECO:0000256" key="5">
    <source>
        <dbReference type="ARBA" id="ARBA00023239"/>
    </source>
</evidence>
<keyword evidence="5 8" id="KW-0456">Lyase</keyword>
<evidence type="ECO:0000256" key="1">
    <source>
        <dbReference type="ARBA" id="ARBA00005143"/>
    </source>
</evidence>
<proteinExistence type="inferred from homology"/>
<dbReference type="AlphaFoldDB" id="B3PCQ7"/>
<dbReference type="EMBL" id="CP000934">
    <property type="protein sequence ID" value="ACE85182.1"/>
    <property type="molecule type" value="Genomic_DNA"/>
</dbReference>
<comment type="similarity">
    <text evidence="2">Belongs to the HMG-CoA lyase family.</text>
</comment>
<dbReference type="GO" id="GO:0006552">
    <property type="term" value="P:L-leucine catabolic process"/>
    <property type="evidence" value="ECO:0007669"/>
    <property type="project" value="TreeGrafter"/>
</dbReference>
<protein>
    <recommendedName>
        <fullName evidence="3">hydroxymethylglutaryl-CoA lyase</fullName>
        <ecNumber evidence="3">4.1.3.4</ecNumber>
    </recommendedName>
</protein>
<evidence type="ECO:0000256" key="3">
    <source>
        <dbReference type="ARBA" id="ARBA00012910"/>
    </source>
</evidence>
<feature type="domain" description="Pyruvate carboxyltransferase" evidence="7">
    <location>
        <begin position="7"/>
        <end position="274"/>
    </location>
</feature>
<dbReference type="InterPro" id="IPR043594">
    <property type="entry name" value="HMGL"/>
</dbReference>
<evidence type="ECO:0000256" key="4">
    <source>
        <dbReference type="ARBA" id="ARBA00022723"/>
    </source>
</evidence>
<gene>
    <name evidence="8" type="ordered locus">CJA_2967</name>
</gene>
<dbReference type="NCBIfam" id="NF004283">
    <property type="entry name" value="PRK05692.1"/>
    <property type="match status" value="1"/>
</dbReference>